<evidence type="ECO:0000256" key="1">
    <source>
        <dbReference type="SAM" id="MobiDB-lite"/>
    </source>
</evidence>
<reference evidence="2 3" key="1">
    <citation type="submission" date="2024-04" db="EMBL/GenBank/DDBJ databases">
        <authorList>
            <person name="Waldvogel A.-M."/>
            <person name="Schoenle A."/>
        </authorList>
    </citation>
    <scope>NUCLEOTIDE SEQUENCE [LARGE SCALE GENOMIC DNA]</scope>
</reference>
<proteinExistence type="predicted"/>
<dbReference type="Proteomes" id="UP001497482">
    <property type="component" value="Chromosome 18"/>
</dbReference>
<dbReference type="PANTHER" id="PTHR18839:SF0">
    <property type="entry name" value="MITOTIC INTERACTOR AND SUBSTRATE OF PLK1 ISOFORM X1-RELATED"/>
    <property type="match status" value="1"/>
</dbReference>
<protein>
    <submittedName>
        <fullName evidence="2">Uncharacterized protein</fullName>
    </submittedName>
</protein>
<dbReference type="AlphaFoldDB" id="A0AAV2KFA8"/>
<feature type="compositionally biased region" description="Basic and acidic residues" evidence="1">
    <location>
        <begin position="390"/>
        <end position="404"/>
    </location>
</feature>
<name>A0AAV2KFA8_KNICA</name>
<feature type="region of interest" description="Disordered" evidence="1">
    <location>
        <begin position="354"/>
        <end position="440"/>
    </location>
</feature>
<evidence type="ECO:0000313" key="3">
    <source>
        <dbReference type="Proteomes" id="UP001497482"/>
    </source>
</evidence>
<gene>
    <name evidence="2" type="ORF">KC01_LOCUS18398</name>
</gene>
<dbReference type="EMBL" id="OZ035840">
    <property type="protein sequence ID" value="CAL1588635.1"/>
    <property type="molecule type" value="Genomic_DNA"/>
</dbReference>
<sequence>MQHNLGQLEIQVYSQTLCIIVVTSMEGSPTATAQTTDSQDRSEGRVMIRHQSITSEESSHTDTDAAPQSDSVPPQYIRVAESSCPDQAFMPPPSLPSLMEPEEGRKSPVAASDRSVNVLEIPFKMNISLEPLFTRETSDLGKEGPLSEQEKQKDISQELQKELVVVNLGKIPGGNSKGESRQMKDAKLLFEAFQQEKTEGPTRIRKPQASLPHGQVYPSVLERTRSLERFSQKISPMLRTHSFRQVSGFEKETHPETFRPLSPSIRDKTRLCPYPKHEKRLHKSMDAVDVNMPTAAGVNNSKKEPLREMSLLIKENPFFKLRPALSLQPEVEKDIREAKKREDDLRKQRSSLYGEMKLGSKDERGYTADHKTDSMHKTTGRLECVWPPPAKKDTTQTEQQEAKVQRALGPRAALWQRWETGLVNKPSPTTHNNEDNDKNT</sequence>
<feature type="compositionally biased region" description="Basic and acidic residues" evidence="1">
    <location>
        <begin position="358"/>
        <end position="376"/>
    </location>
</feature>
<feature type="region of interest" description="Disordered" evidence="1">
    <location>
        <begin position="52"/>
        <end position="72"/>
    </location>
</feature>
<feature type="region of interest" description="Disordered" evidence="1">
    <location>
        <begin position="84"/>
        <end position="111"/>
    </location>
</feature>
<dbReference type="InterPro" id="IPR042779">
    <property type="entry name" value="MISP/MISP3-like"/>
</dbReference>
<organism evidence="2 3">
    <name type="scientific">Knipowitschia caucasica</name>
    <name type="common">Caucasian dwarf goby</name>
    <name type="synonym">Pomatoschistus caucasicus</name>
    <dbReference type="NCBI Taxonomy" id="637954"/>
    <lineage>
        <taxon>Eukaryota</taxon>
        <taxon>Metazoa</taxon>
        <taxon>Chordata</taxon>
        <taxon>Craniata</taxon>
        <taxon>Vertebrata</taxon>
        <taxon>Euteleostomi</taxon>
        <taxon>Actinopterygii</taxon>
        <taxon>Neopterygii</taxon>
        <taxon>Teleostei</taxon>
        <taxon>Neoteleostei</taxon>
        <taxon>Acanthomorphata</taxon>
        <taxon>Gobiaria</taxon>
        <taxon>Gobiiformes</taxon>
        <taxon>Gobioidei</taxon>
        <taxon>Gobiidae</taxon>
        <taxon>Gobiinae</taxon>
        <taxon>Knipowitschia</taxon>
    </lineage>
</organism>
<accession>A0AAV2KFA8</accession>
<dbReference type="PANTHER" id="PTHR18839">
    <property type="entry name" value="MITOTIC INTERACTOR AND SUBSTRATE OF PLK1 MISP FAMILY MEMBER"/>
    <property type="match status" value="1"/>
</dbReference>
<evidence type="ECO:0000313" key="2">
    <source>
        <dbReference type="EMBL" id="CAL1588635.1"/>
    </source>
</evidence>
<keyword evidence="3" id="KW-1185">Reference proteome</keyword>